<dbReference type="PANTHER" id="PTHR34293">
    <property type="entry name" value="HTH-TYPE TRANSCRIPTIONAL REGULATOR TRMBL2"/>
    <property type="match status" value="1"/>
</dbReference>
<evidence type="ECO:0000259" key="1">
    <source>
        <dbReference type="Pfam" id="PF01978"/>
    </source>
</evidence>
<protein>
    <recommendedName>
        <fullName evidence="1">Transcription regulator TrmB N-terminal domain-containing protein</fullName>
    </recommendedName>
</protein>
<dbReference type="SUPFAM" id="SSF46785">
    <property type="entry name" value="Winged helix' DNA-binding domain"/>
    <property type="match status" value="1"/>
</dbReference>
<dbReference type="EMBL" id="PETM01000004">
    <property type="protein sequence ID" value="PIV62967.1"/>
    <property type="molecule type" value="Genomic_DNA"/>
</dbReference>
<gene>
    <name evidence="2" type="ORF">COS12_00405</name>
</gene>
<dbReference type="InterPro" id="IPR051797">
    <property type="entry name" value="TrmB-like"/>
</dbReference>
<accession>A0A2M7E5F6</accession>
<reference evidence="3" key="1">
    <citation type="submission" date="2017-09" db="EMBL/GenBank/DDBJ databases">
        <title>Depth-based differentiation of microbial function through sediment-hosted aquifers and enrichment of novel symbionts in the deep terrestrial subsurface.</title>
        <authorList>
            <person name="Probst A.J."/>
            <person name="Ladd B."/>
            <person name="Jarett J.K."/>
            <person name="Geller-Mcgrath D.E."/>
            <person name="Sieber C.M.K."/>
            <person name="Emerson J.B."/>
            <person name="Anantharaman K."/>
            <person name="Thomas B.C."/>
            <person name="Malmstrom R."/>
            <person name="Stieglmeier M."/>
            <person name="Klingl A."/>
            <person name="Woyke T."/>
            <person name="Ryan C.M."/>
            <person name="Banfield J.F."/>
        </authorList>
    </citation>
    <scope>NUCLEOTIDE SEQUENCE [LARGE SCALE GENOMIC DNA]</scope>
</reference>
<organism evidence="2 3">
    <name type="scientific">Candidatus Roizmanbacteria bacterium CG01_land_8_20_14_3_00_33_9</name>
    <dbReference type="NCBI Taxonomy" id="1974843"/>
    <lineage>
        <taxon>Bacteria</taxon>
        <taxon>Candidatus Roizmaniibacteriota</taxon>
    </lineage>
</organism>
<dbReference type="PANTHER" id="PTHR34293:SF1">
    <property type="entry name" value="HTH-TYPE TRANSCRIPTIONAL REGULATOR TRMBL2"/>
    <property type="match status" value="1"/>
</dbReference>
<sequence length="263" mass="30967">MMNKITQFFLNLGFSQEESKIYTTLLKDGPQTVLQLSRNTNINRTTLYRILDRLHTQKLVEEIIEEYKKLYKAVDFHTINLLVKEQENRAHYLKTAFPEINALLTSSGSSQPGTKVVFYRGNDGIKQMAWNTLKANKVCLGYTYREFEEVVGRKFAQDWKQEFVNRNLILREIYSDELFKSKKKGYQGTTYPTTNFVERYIPSKILNINHQMDIYNDVIGIYNWHEGEVFGVEIYNEKVATMHKQLFEIVWNIAKIPPKNIKL</sequence>
<proteinExistence type="predicted"/>
<dbReference type="InterPro" id="IPR036390">
    <property type="entry name" value="WH_DNA-bd_sf"/>
</dbReference>
<evidence type="ECO:0000313" key="2">
    <source>
        <dbReference type="EMBL" id="PIV62967.1"/>
    </source>
</evidence>
<dbReference type="InterPro" id="IPR036388">
    <property type="entry name" value="WH-like_DNA-bd_sf"/>
</dbReference>
<comment type="caution">
    <text evidence="2">The sequence shown here is derived from an EMBL/GenBank/DDBJ whole genome shotgun (WGS) entry which is preliminary data.</text>
</comment>
<dbReference type="Gene3D" id="1.10.10.10">
    <property type="entry name" value="Winged helix-like DNA-binding domain superfamily/Winged helix DNA-binding domain"/>
    <property type="match status" value="1"/>
</dbReference>
<dbReference type="InterPro" id="IPR002831">
    <property type="entry name" value="Tscrpt_reg_TrmB_N"/>
</dbReference>
<dbReference type="AlphaFoldDB" id="A0A2M7E5F6"/>
<name>A0A2M7E5F6_9BACT</name>
<dbReference type="Proteomes" id="UP000230116">
    <property type="component" value="Unassembled WGS sequence"/>
</dbReference>
<feature type="domain" description="Transcription regulator TrmB N-terminal" evidence="1">
    <location>
        <begin position="11"/>
        <end position="76"/>
    </location>
</feature>
<evidence type="ECO:0000313" key="3">
    <source>
        <dbReference type="Proteomes" id="UP000230116"/>
    </source>
</evidence>
<dbReference type="CDD" id="cd00090">
    <property type="entry name" value="HTH_ARSR"/>
    <property type="match status" value="1"/>
</dbReference>
<dbReference type="InterPro" id="IPR011991">
    <property type="entry name" value="ArsR-like_HTH"/>
</dbReference>
<dbReference type="Pfam" id="PF01978">
    <property type="entry name" value="TrmB"/>
    <property type="match status" value="1"/>
</dbReference>